<evidence type="ECO:0000313" key="4">
    <source>
        <dbReference type="Proteomes" id="UP000323454"/>
    </source>
</evidence>
<protein>
    <submittedName>
        <fullName evidence="3">DUF3558 domain-containing protein</fullName>
    </submittedName>
</protein>
<accession>A0A5B2WTI5</accession>
<reference evidence="3 4" key="2">
    <citation type="submission" date="2019-09" db="EMBL/GenBank/DDBJ databases">
        <authorList>
            <person name="Jin C."/>
        </authorList>
    </citation>
    <scope>NUCLEOTIDE SEQUENCE [LARGE SCALE GENOMIC DNA]</scope>
    <source>
        <strain evidence="3 4">AN110305</strain>
    </source>
</reference>
<dbReference type="AlphaFoldDB" id="A0A5B2WTI5"/>
<keyword evidence="4" id="KW-1185">Reference proteome</keyword>
<organism evidence="3 4">
    <name type="scientific">Solihabitans fulvus</name>
    <dbReference type="NCBI Taxonomy" id="1892852"/>
    <lineage>
        <taxon>Bacteria</taxon>
        <taxon>Bacillati</taxon>
        <taxon>Actinomycetota</taxon>
        <taxon>Actinomycetes</taxon>
        <taxon>Pseudonocardiales</taxon>
        <taxon>Pseudonocardiaceae</taxon>
        <taxon>Solihabitans</taxon>
    </lineage>
</organism>
<evidence type="ECO:0000256" key="1">
    <source>
        <dbReference type="SAM" id="MobiDB-lite"/>
    </source>
</evidence>
<feature type="signal peptide" evidence="2">
    <location>
        <begin position="1"/>
        <end position="23"/>
    </location>
</feature>
<evidence type="ECO:0000256" key="2">
    <source>
        <dbReference type="SAM" id="SignalP"/>
    </source>
</evidence>
<name>A0A5B2WTI5_9PSEU</name>
<dbReference type="Pfam" id="PF12079">
    <property type="entry name" value="DUF3558"/>
    <property type="match status" value="1"/>
</dbReference>
<gene>
    <name evidence="3" type="ORF">F0L68_29380</name>
</gene>
<dbReference type="RefSeq" id="WP_149853083.1">
    <property type="nucleotide sequence ID" value="NZ_VUOB01000059.1"/>
</dbReference>
<dbReference type="EMBL" id="VUOB01000059">
    <property type="protein sequence ID" value="KAA2254895.1"/>
    <property type="molecule type" value="Genomic_DNA"/>
</dbReference>
<dbReference type="Proteomes" id="UP000323454">
    <property type="component" value="Unassembled WGS sequence"/>
</dbReference>
<evidence type="ECO:0000313" key="3">
    <source>
        <dbReference type="EMBL" id="KAA2254895.1"/>
    </source>
</evidence>
<dbReference type="PROSITE" id="PS51257">
    <property type="entry name" value="PROKAR_LIPOPROTEIN"/>
    <property type="match status" value="1"/>
</dbReference>
<dbReference type="InterPro" id="IPR024520">
    <property type="entry name" value="DUF3558"/>
</dbReference>
<feature type="compositionally biased region" description="Low complexity" evidence="1">
    <location>
        <begin position="49"/>
        <end position="80"/>
    </location>
</feature>
<sequence length="209" mass="20328">MHIRRLGAALAIAALPLSLTACAQQVGGSPVAAPGAPPPSGSERSSTDAPSESNQPSSSDSPSTSASAAPGTGSPAAPGTVSKAKKADGVKVCELFTADDVAAIVGGAPDTPPSGDGCVLSFSKPTAVLSVMSTVTDKAAAGDPIQIGGNSATQQNSGSGCDIHVLLSTDPKVIAGTLEVNFIPIGANVDACGISQKIATLVFDKLPPG</sequence>
<comment type="caution">
    <text evidence="3">The sequence shown here is derived from an EMBL/GenBank/DDBJ whole genome shotgun (WGS) entry which is preliminary data.</text>
</comment>
<dbReference type="OrthoDB" id="3696889at2"/>
<feature type="region of interest" description="Disordered" evidence="1">
    <location>
        <begin position="27"/>
        <end position="83"/>
    </location>
</feature>
<keyword evidence="2" id="KW-0732">Signal</keyword>
<feature type="chain" id="PRO_5022689756" evidence="2">
    <location>
        <begin position="24"/>
        <end position="209"/>
    </location>
</feature>
<reference evidence="3 4" key="1">
    <citation type="submission" date="2019-09" db="EMBL/GenBank/DDBJ databases">
        <title>Goodfellowia gen. nov., a new genus of the Pseudonocardineae related to Actinoalloteichus, containing Goodfellowia coeruleoviolacea gen. nov., comb. nov. gen. nov., comb. nov.</title>
        <authorList>
            <person name="Labeda D."/>
        </authorList>
    </citation>
    <scope>NUCLEOTIDE SEQUENCE [LARGE SCALE GENOMIC DNA]</scope>
    <source>
        <strain evidence="3 4">AN110305</strain>
    </source>
</reference>
<proteinExistence type="predicted"/>